<dbReference type="GO" id="GO:0016705">
    <property type="term" value="F:oxidoreductase activity, acting on paired donors, with incorporation or reduction of molecular oxygen"/>
    <property type="evidence" value="ECO:0007669"/>
    <property type="project" value="InterPro"/>
</dbReference>
<comment type="cofactor">
    <cofactor evidence="1 7">
        <name>heme</name>
        <dbReference type="ChEBI" id="CHEBI:30413"/>
    </cofactor>
</comment>
<gene>
    <name evidence="10" type="ORF">BDV27DRAFT_150951</name>
</gene>
<sequence>MNSSYPIYLVAIAAVTAIAILNRILRYRKLREFSTQHHCEKTTYETRFQHDYLGLGKAVELGFAFRRKQSLSYTNKLFLQHGHTYGTKILGLKLVFTCHAQNIKQVLSTGFVDYDSSQLRGHLFDCVAPSSIFAVDGPEWKSVRGLWQRQLSKHGQICDLPMYERHLQNFIQHVPTDGDAFDIQALFFNLCADITSSFALGESLDALCHMQSPEKKRFAEDLVYIKHTIAKNGFRGPLHWIFGKKQFVDACARARRYVMAYAEHALDVTATNTTMEQESPMDVKDISQLTDHAMTLMIAAVDSVTSLLSATIFLLSQNRRVFRKLRNSIIDAIGYDCPTYKQLRGLKYMRWLISAALRLFPPAPFNARTASKDTVLPCGGGSRGDLPVLVERGSIVVFSTWASHRLGADFEDSPQDFIPERWELLDREIPGFLPFSKGPRICPGQQYAMTEASYVVCRILQTFSTITDYNTEGWSERIVLTLENDNGVVVGLRKESE</sequence>
<dbReference type="Proteomes" id="UP000326268">
    <property type="component" value="Unassembled WGS sequence"/>
</dbReference>
<dbReference type="InterPro" id="IPR047146">
    <property type="entry name" value="Cyt_P450_E_CYP52_fungi"/>
</dbReference>
<keyword evidence="9" id="KW-0472">Membrane</keyword>
<dbReference type="AlphaFoldDB" id="A0A5N6ZJS3"/>
<evidence type="ECO:0000256" key="2">
    <source>
        <dbReference type="ARBA" id="ARBA00010617"/>
    </source>
</evidence>
<dbReference type="Pfam" id="PF00067">
    <property type="entry name" value="p450"/>
    <property type="match status" value="1"/>
</dbReference>
<evidence type="ECO:0000256" key="7">
    <source>
        <dbReference type="PIRSR" id="PIRSR602401-1"/>
    </source>
</evidence>
<dbReference type="GeneID" id="43655750"/>
<evidence type="ECO:0000313" key="10">
    <source>
        <dbReference type="EMBL" id="KAE8357877.1"/>
    </source>
</evidence>
<dbReference type="PANTHER" id="PTHR24287:SF17">
    <property type="entry name" value="P450, PUTATIVE (EUROFUNG)-RELATED"/>
    <property type="match status" value="1"/>
</dbReference>
<dbReference type="EMBL" id="ML737951">
    <property type="protein sequence ID" value="KAE8357877.1"/>
    <property type="molecule type" value="Genomic_DNA"/>
</dbReference>
<feature type="binding site" description="axial binding residue" evidence="7">
    <location>
        <position position="442"/>
    </location>
    <ligand>
        <name>heme</name>
        <dbReference type="ChEBI" id="CHEBI:30413"/>
    </ligand>
    <ligandPart>
        <name>Fe</name>
        <dbReference type="ChEBI" id="CHEBI:18248"/>
    </ligandPart>
</feature>
<keyword evidence="9" id="KW-1133">Transmembrane helix</keyword>
<keyword evidence="3 7" id="KW-0479">Metal-binding</keyword>
<dbReference type="PROSITE" id="PS00086">
    <property type="entry name" value="CYTOCHROME_P450"/>
    <property type="match status" value="1"/>
</dbReference>
<protein>
    <submittedName>
        <fullName evidence="10">Cytochrome P450</fullName>
    </submittedName>
</protein>
<keyword evidence="11" id="KW-1185">Reference proteome</keyword>
<dbReference type="OrthoDB" id="1470350at2759"/>
<evidence type="ECO:0000256" key="5">
    <source>
        <dbReference type="ARBA" id="ARBA00023004"/>
    </source>
</evidence>
<accession>A0A5N6ZJS3</accession>
<evidence type="ECO:0000256" key="1">
    <source>
        <dbReference type="ARBA" id="ARBA00001971"/>
    </source>
</evidence>
<keyword evidence="4 8" id="KW-0560">Oxidoreductase</keyword>
<dbReference type="SUPFAM" id="SSF48264">
    <property type="entry name" value="Cytochrome P450"/>
    <property type="match status" value="1"/>
</dbReference>
<dbReference type="PRINTS" id="PR00463">
    <property type="entry name" value="EP450I"/>
</dbReference>
<name>A0A5N6ZJS3_9EURO</name>
<evidence type="ECO:0000256" key="6">
    <source>
        <dbReference type="ARBA" id="ARBA00023033"/>
    </source>
</evidence>
<keyword evidence="5 7" id="KW-0408">Iron</keyword>
<dbReference type="GO" id="GO:0020037">
    <property type="term" value="F:heme binding"/>
    <property type="evidence" value="ECO:0007669"/>
    <property type="project" value="InterPro"/>
</dbReference>
<reference evidence="10 11" key="1">
    <citation type="submission" date="2019-04" db="EMBL/GenBank/DDBJ databases">
        <title>Friends and foes A comparative genomics studyof 23 Aspergillus species from section Flavi.</title>
        <authorList>
            <consortium name="DOE Joint Genome Institute"/>
            <person name="Kjaerbolling I."/>
            <person name="Vesth T."/>
            <person name="Frisvad J.C."/>
            <person name="Nybo J.L."/>
            <person name="Theobald S."/>
            <person name="Kildgaard S."/>
            <person name="Isbrandt T."/>
            <person name="Kuo A."/>
            <person name="Sato A."/>
            <person name="Lyhne E.K."/>
            <person name="Kogle M.E."/>
            <person name="Wiebenga A."/>
            <person name="Kun R.S."/>
            <person name="Lubbers R.J."/>
            <person name="Makela M.R."/>
            <person name="Barry K."/>
            <person name="Chovatia M."/>
            <person name="Clum A."/>
            <person name="Daum C."/>
            <person name="Haridas S."/>
            <person name="He G."/>
            <person name="LaButti K."/>
            <person name="Lipzen A."/>
            <person name="Mondo S."/>
            <person name="Riley R."/>
            <person name="Salamov A."/>
            <person name="Simmons B.A."/>
            <person name="Magnuson J.K."/>
            <person name="Henrissat B."/>
            <person name="Mortensen U.H."/>
            <person name="Larsen T.O."/>
            <person name="Devries R.P."/>
            <person name="Grigoriev I.V."/>
            <person name="Machida M."/>
            <person name="Baker S.E."/>
            <person name="Andersen M.R."/>
        </authorList>
    </citation>
    <scope>NUCLEOTIDE SEQUENCE [LARGE SCALE GENOMIC DNA]</scope>
    <source>
        <strain evidence="10 11">CBS 763.97</strain>
    </source>
</reference>
<keyword evidence="9" id="KW-0812">Transmembrane</keyword>
<organism evidence="10 11">
    <name type="scientific">Aspergillus caelatus</name>
    <dbReference type="NCBI Taxonomy" id="61420"/>
    <lineage>
        <taxon>Eukaryota</taxon>
        <taxon>Fungi</taxon>
        <taxon>Dikarya</taxon>
        <taxon>Ascomycota</taxon>
        <taxon>Pezizomycotina</taxon>
        <taxon>Eurotiomycetes</taxon>
        <taxon>Eurotiomycetidae</taxon>
        <taxon>Eurotiales</taxon>
        <taxon>Aspergillaceae</taxon>
        <taxon>Aspergillus</taxon>
        <taxon>Aspergillus subgen. Circumdati</taxon>
    </lineage>
</organism>
<dbReference type="GO" id="GO:0005506">
    <property type="term" value="F:iron ion binding"/>
    <property type="evidence" value="ECO:0007669"/>
    <property type="project" value="InterPro"/>
</dbReference>
<dbReference type="InterPro" id="IPR002401">
    <property type="entry name" value="Cyt_P450_E_grp-I"/>
</dbReference>
<evidence type="ECO:0000256" key="4">
    <source>
        <dbReference type="ARBA" id="ARBA00023002"/>
    </source>
</evidence>
<evidence type="ECO:0000313" key="11">
    <source>
        <dbReference type="Proteomes" id="UP000326268"/>
    </source>
</evidence>
<evidence type="ECO:0000256" key="3">
    <source>
        <dbReference type="ARBA" id="ARBA00022723"/>
    </source>
</evidence>
<keyword evidence="6 8" id="KW-0503">Monooxygenase</keyword>
<keyword evidence="7 8" id="KW-0349">Heme</keyword>
<comment type="similarity">
    <text evidence="2 8">Belongs to the cytochrome P450 family.</text>
</comment>
<proteinExistence type="inferred from homology"/>
<feature type="transmembrane region" description="Helical" evidence="9">
    <location>
        <begin position="6"/>
        <end position="25"/>
    </location>
</feature>
<evidence type="ECO:0000256" key="9">
    <source>
        <dbReference type="SAM" id="Phobius"/>
    </source>
</evidence>
<dbReference type="GO" id="GO:0004497">
    <property type="term" value="F:monooxygenase activity"/>
    <property type="evidence" value="ECO:0007669"/>
    <property type="project" value="UniProtKB-KW"/>
</dbReference>
<dbReference type="Gene3D" id="1.10.630.10">
    <property type="entry name" value="Cytochrome P450"/>
    <property type="match status" value="1"/>
</dbReference>
<dbReference type="RefSeq" id="XP_031920958.1">
    <property type="nucleotide sequence ID" value="XM_032071304.1"/>
</dbReference>
<dbReference type="InterPro" id="IPR017972">
    <property type="entry name" value="Cyt_P450_CS"/>
</dbReference>
<dbReference type="PANTHER" id="PTHR24287">
    <property type="entry name" value="P450, PUTATIVE (EUROFUNG)-RELATED"/>
    <property type="match status" value="1"/>
</dbReference>
<dbReference type="InterPro" id="IPR001128">
    <property type="entry name" value="Cyt_P450"/>
</dbReference>
<dbReference type="InterPro" id="IPR036396">
    <property type="entry name" value="Cyt_P450_sf"/>
</dbReference>
<evidence type="ECO:0000256" key="8">
    <source>
        <dbReference type="RuleBase" id="RU000461"/>
    </source>
</evidence>